<sequence>MPPSHEIIIVPPAGHDGRQPLLDQSINVRIGVFVHEQGFPLDVEVDEQDPTATHFLLRLLPSLSPIGTIRAYKVEGADYHKLSRLAVLRQYRKYHFGRDLVLALHQWVRDDAERTGEMQVAKVVCHSQLPVKGFYSKLGYQPEGDEFDEDGAPHQKMVAYLSQ</sequence>
<name>A0A0D0E6D6_9AGAM</name>
<dbReference type="HOGENOM" id="CLU_056607_6_0_1"/>
<evidence type="ECO:0000259" key="1">
    <source>
        <dbReference type="PROSITE" id="PS51186"/>
    </source>
</evidence>
<keyword evidence="3" id="KW-1185">Reference proteome</keyword>
<reference evidence="2 3" key="1">
    <citation type="submission" date="2014-04" db="EMBL/GenBank/DDBJ databases">
        <authorList>
            <consortium name="DOE Joint Genome Institute"/>
            <person name="Kuo A."/>
            <person name="Kohler A."/>
            <person name="Jargeat P."/>
            <person name="Nagy L.G."/>
            <person name="Floudas D."/>
            <person name="Copeland A."/>
            <person name="Barry K.W."/>
            <person name="Cichocki N."/>
            <person name="Veneault-Fourrey C."/>
            <person name="LaButti K."/>
            <person name="Lindquist E.A."/>
            <person name="Lipzen A."/>
            <person name="Lundell T."/>
            <person name="Morin E."/>
            <person name="Murat C."/>
            <person name="Sun H."/>
            <person name="Tunlid A."/>
            <person name="Henrissat B."/>
            <person name="Grigoriev I.V."/>
            <person name="Hibbett D.S."/>
            <person name="Martin F."/>
            <person name="Nordberg H.P."/>
            <person name="Cantor M.N."/>
            <person name="Hua S.X."/>
        </authorList>
    </citation>
    <scope>NUCLEOTIDE SEQUENCE [LARGE SCALE GENOMIC DNA]</scope>
    <source>
        <strain evidence="2 3">Ve08.2h10</strain>
    </source>
</reference>
<reference evidence="3" key="2">
    <citation type="submission" date="2015-01" db="EMBL/GenBank/DDBJ databases">
        <title>Evolutionary Origins and Diversification of the Mycorrhizal Mutualists.</title>
        <authorList>
            <consortium name="DOE Joint Genome Institute"/>
            <consortium name="Mycorrhizal Genomics Consortium"/>
            <person name="Kohler A."/>
            <person name="Kuo A."/>
            <person name="Nagy L.G."/>
            <person name="Floudas D."/>
            <person name="Copeland A."/>
            <person name="Barry K.W."/>
            <person name="Cichocki N."/>
            <person name="Veneault-Fourrey C."/>
            <person name="LaButti K."/>
            <person name="Lindquist E.A."/>
            <person name="Lipzen A."/>
            <person name="Lundell T."/>
            <person name="Morin E."/>
            <person name="Murat C."/>
            <person name="Riley R."/>
            <person name="Ohm R."/>
            <person name="Sun H."/>
            <person name="Tunlid A."/>
            <person name="Henrissat B."/>
            <person name="Grigoriev I.V."/>
            <person name="Hibbett D.S."/>
            <person name="Martin F."/>
        </authorList>
    </citation>
    <scope>NUCLEOTIDE SEQUENCE [LARGE SCALE GENOMIC DNA]</scope>
    <source>
        <strain evidence="3">Ve08.2h10</strain>
    </source>
</reference>
<dbReference type="STRING" id="930991.A0A0D0E6D6"/>
<dbReference type="GO" id="GO:0016747">
    <property type="term" value="F:acyltransferase activity, transferring groups other than amino-acyl groups"/>
    <property type="evidence" value="ECO:0007669"/>
    <property type="project" value="InterPro"/>
</dbReference>
<organism evidence="2 3">
    <name type="scientific">Paxillus rubicundulus Ve08.2h10</name>
    <dbReference type="NCBI Taxonomy" id="930991"/>
    <lineage>
        <taxon>Eukaryota</taxon>
        <taxon>Fungi</taxon>
        <taxon>Dikarya</taxon>
        <taxon>Basidiomycota</taxon>
        <taxon>Agaricomycotina</taxon>
        <taxon>Agaricomycetes</taxon>
        <taxon>Agaricomycetidae</taxon>
        <taxon>Boletales</taxon>
        <taxon>Paxilineae</taxon>
        <taxon>Paxillaceae</taxon>
        <taxon>Paxillus</taxon>
    </lineage>
</organism>
<evidence type="ECO:0000313" key="2">
    <source>
        <dbReference type="EMBL" id="KIL00517.1"/>
    </source>
</evidence>
<dbReference type="OrthoDB" id="329272at2759"/>
<protein>
    <recommendedName>
        <fullName evidence="1">N-acetyltransferase domain-containing protein</fullName>
    </recommendedName>
</protein>
<proteinExistence type="predicted"/>
<dbReference type="InParanoid" id="A0A0D0E6D6"/>
<dbReference type="PROSITE" id="PS51186">
    <property type="entry name" value="GNAT"/>
    <property type="match status" value="1"/>
</dbReference>
<feature type="domain" description="N-acetyltransferase" evidence="1">
    <location>
        <begin position="8"/>
        <end position="163"/>
    </location>
</feature>
<dbReference type="UniPathway" id="UPA00113">
    <property type="reaction ID" value="UER00529"/>
</dbReference>
<dbReference type="InterPro" id="IPR016181">
    <property type="entry name" value="Acyl_CoA_acyltransferase"/>
</dbReference>
<dbReference type="EMBL" id="KN824832">
    <property type="protein sequence ID" value="KIL00517.1"/>
    <property type="molecule type" value="Genomic_DNA"/>
</dbReference>
<dbReference type="GO" id="GO:0006048">
    <property type="term" value="P:UDP-N-acetylglucosamine biosynthetic process"/>
    <property type="evidence" value="ECO:0007669"/>
    <property type="project" value="UniProtKB-UniPathway"/>
</dbReference>
<dbReference type="AlphaFoldDB" id="A0A0D0E6D6"/>
<dbReference type="Pfam" id="PF13673">
    <property type="entry name" value="Acetyltransf_10"/>
    <property type="match status" value="1"/>
</dbReference>
<gene>
    <name evidence="2" type="ORF">PAXRUDRAFT_129663</name>
</gene>
<evidence type="ECO:0000313" key="3">
    <source>
        <dbReference type="Proteomes" id="UP000054538"/>
    </source>
</evidence>
<dbReference type="Gene3D" id="3.40.630.30">
    <property type="match status" value="1"/>
</dbReference>
<dbReference type="InterPro" id="IPR000182">
    <property type="entry name" value="GNAT_dom"/>
</dbReference>
<accession>A0A0D0E6D6</accession>
<dbReference type="Proteomes" id="UP000054538">
    <property type="component" value="Unassembled WGS sequence"/>
</dbReference>
<dbReference type="SUPFAM" id="SSF55729">
    <property type="entry name" value="Acyl-CoA N-acyltransferases (Nat)"/>
    <property type="match status" value="1"/>
</dbReference>